<dbReference type="GO" id="GO:0005525">
    <property type="term" value="F:GTP binding"/>
    <property type="evidence" value="ECO:0007669"/>
    <property type="project" value="InterPro"/>
</dbReference>
<proteinExistence type="predicted"/>
<dbReference type="AlphaFoldDB" id="A0A067MAA8"/>
<evidence type="ECO:0000313" key="2">
    <source>
        <dbReference type="EMBL" id="KDQ12494.1"/>
    </source>
</evidence>
<name>A0A067MAA8_BOTB1</name>
<accession>A0A067MAA8</accession>
<dbReference type="HOGENOM" id="CLU_023805_1_0_1"/>
<dbReference type="InterPro" id="IPR027417">
    <property type="entry name" value="P-loop_NTPase"/>
</dbReference>
<dbReference type="Gene3D" id="3.40.50.300">
    <property type="entry name" value="P-loop containing nucleotide triphosphate hydrolases"/>
    <property type="match status" value="1"/>
</dbReference>
<dbReference type="InterPro" id="IPR006073">
    <property type="entry name" value="GTP-bd"/>
</dbReference>
<organism evidence="2 3">
    <name type="scientific">Botryobasidium botryosum (strain FD-172 SS1)</name>
    <dbReference type="NCBI Taxonomy" id="930990"/>
    <lineage>
        <taxon>Eukaryota</taxon>
        <taxon>Fungi</taxon>
        <taxon>Dikarya</taxon>
        <taxon>Basidiomycota</taxon>
        <taxon>Agaricomycotina</taxon>
        <taxon>Agaricomycetes</taxon>
        <taxon>Cantharellales</taxon>
        <taxon>Botryobasidiaceae</taxon>
        <taxon>Botryobasidium</taxon>
    </lineage>
</organism>
<dbReference type="SUPFAM" id="SSF52540">
    <property type="entry name" value="P-loop containing nucleoside triphosphate hydrolases"/>
    <property type="match status" value="1"/>
</dbReference>
<dbReference type="InParanoid" id="A0A067MAA8"/>
<dbReference type="Pfam" id="PF01926">
    <property type="entry name" value="MMR_HSR1"/>
    <property type="match status" value="1"/>
</dbReference>
<evidence type="ECO:0000259" key="1">
    <source>
        <dbReference type="Pfam" id="PF01926"/>
    </source>
</evidence>
<dbReference type="STRING" id="930990.A0A067MAA8"/>
<keyword evidence="3" id="KW-1185">Reference proteome</keyword>
<reference evidence="3" key="1">
    <citation type="journal article" date="2014" name="Proc. Natl. Acad. Sci. U.S.A.">
        <title>Extensive sampling of basidiomycete genomes demonstrates inadequacy of the white-rot/brown-rot paradigm for wood decay fungi.</title>
        <authorList>
            <person name="Riley R."/>
            <person name="Salamov A.A."/>
            <person name="Brown D.W."/>
            <person name="Nagy L.G."/>
            <person name="Floudas D."/>
            <person name="Held B.W."/>
            <person name="Levasseur A."/>
            <person name="Lombard V."/>
            <person name="Morin E."/>
            <person name="Otillar R."/>
            <person name="Lindquist E.A."/>
            <person name="Sun H."/>
            <person name="LaButti K.M."/>
            <person name="Schmutz J."/>
            <person name="Jabbour D."/>
            <person name="Luo H."/>
            <person name="Baker S.E."/>
            <person name="Pisabarro A.G."/>
            <person name="Walton J.D."/>
            <person name="Blanchette R.A."/>
            <person name="Henrissat B."/>
            <person name="Martin F."/>
            <person name="Cullen D."/>
            <person name="Hibbett D.S."/>
            <person name="Grigoriev I.V."/>
        </authorList>
    </citation>
    <scope>NUCLEOTIDE SEQUENCE [LARGE SCALE GENOMIC DNA]</scope>
    <source>
        <strain evidence="3">FD-172 SS1</strain>
    </source>
</reference>
<feature type="domain" description="G" evidence="1">
    <location>
        <begin position="15"/>
        <end position="132"/>
    </location>
</feature>
<dbReference type="OrthoDB" id="59699at2759"/>
<dbReference type="Proteomes" id="UP000027195">
    <property type="component" value="Unassembled WGS sequence"/>
</dbReference>
<gene>
    <name evidence="2" type="ORF">BOTBODRAFT_112963</name>
</gene>
<protein>
    <recommendedName>
        <fullName evidence="1">G domain-containing protein</fullName>
    </recommendedName>
</protein>
<evidence type="ECO:0000313" key="3">
    <source>
        <dbReference type="Proteomes" id="UP000027195"/>
    </source>
</evidence>
<dbReference type="EMBL" id="KL198050">
    <property type="protein sequence ID" value="KDQ12494.1"/>
    <property type="molecule type" value="Genomic_DNA"/>
</dbReference>
<sequence>MEEAIELRSKYQHFRVLIMGRANAGKTTILKAICRSREAPQVYNQRGRKVWRSLFNVYSLFDSFSLNIHKRGVHNIEYELRFRSAPGFVFHDSCGFEAGSVEELEKVREFINNRAAERSVDKQLHAIWFCIPTDHDARMITAAELDFFQRCDIGKVPVIAIFTKFDSLDNVAYQELRREGFEHSEAQYRAPRRAEEYFERVHLNRILEQRYPPKRYLCVRNGHVIKRTVTELLEKTSDALDTDALKLLLATVQNNNTALCIANFINRQVFASLIMVSFSKPRRTC</sequence>